<accession>A0ABQ2D196</accession>
<gene>
    <name evidence="2" type="ORF">GCM10008938_28650</name>
</gene>
<dbReference type="Proteomes" id="UP000632222">
    <property type="component" value="Unassembled WGS sequence"/>
</dbReference>
<dbReference type="SUPFAM" id="SSF55729">
    <property type="entry name" value="Acyl-CoA N-acyltransferases (Nat)"/>
    <property type="match status" value="1"/>
</dbReference>
<proteinExistence type="predicted"/>
<dbReference type="Gene3D" id="3.40.630.30">
    <property type="match status" value="1"/>
</dbReference>
<dbReference type="RefSeq" id="WP_189003400.1">
    <property type="nucleotide sequence ID" value="NZ_BMOD01000010.1"/>
</dbReference>
<organism evidence="2 3">
    <name type="scientific">Deinococcus roseus</name>
    <dbReference type="NCBI Taxonomy" id="392414"/>
    <lineage>
        <taxon>Bacteria</taxon>
        <taxon>Thermotogati</taxon>
        <taxon>Deinococcota</taxon>
        <taxon>Deinococci</taxon>
        <taxon>Deinococcales</taxon>
        <taxon>Deinococcaceae</taxon>
        <taxon>Deinococcus</taxon>
    </lineage>
</organism>
<evidence type="ECO:0000313" key="2">
    <source>
        <dbReference type="EMBL" id="GGJ40887.1"/>
    </source>
</evidence>
<dbReference type="InterPro" id="IPR016181">
    <property type="entry name" value="Acyl_CoA_acyltransferase"/>
</dbReference>
<dbReference type="PROSITE" id="PS51186">
    <property type="entry name" value="GNAT"/>
    <property type="match status" value="1"/>
</dbReference>
<reference evidence="3" key="1">
    <citation type="journal article" date="2019" name="Int. J. Syst. Evol. Microbiol.">
        <title>The Global Catalogue of Microorganisms (GCM) 10K type strain sequencing project: providing services to taxonomists for standard genome sequencing and annotation.</title>
        <authorList>
            <consortium name="The Broad Institute Genomics Platform"/>
            <consortium name="The Broad Institute Genome Sequencing Center for Infectious Disease"/>
            <person name="Wu L."/>
            <person name="Ma J."/>
        </authorList>
    </citation>
    <scope>NUCLEOTIDE SEQUENCE [LARGE SCALE GENOMIC DNA]</scope>
    <source>
        <strain evidence="3">JCM 14370</strain>
    </source>
</reference>
<dbReference type="Pfam" id="PF13673">
    <property type="entry name" value="Acetyltransf_10"/>
    <property type="match status" value="1"/>
</dbReference>
<comment type="caution">
    <text evidence="2">The sequence shown here is derived from an EMBL/GenBank/DDBJ whole genome shotgun (WGS) entry which is preliminary data.</text>
</comment>
<name>A0ABQ2D196_9DEIO</name>
<dbReference type="EMBL" id="BMOD01000010">
    <property type="protein sequence ID" value="GGJ40887.1"/>
    <property type="molecule type" value="Genomic_DNA"/>
</dbReference>
<protein>
    <submittedName>
        <fullName evidence="2">N-acetyltransferase</fullName>
    </submittedName>
</protein>
<evidence type="ECO:0000313" key="3">
    <source>
        <dbReference type="Proteomes" id="UP000632222"/>
    </source>
</evidence>
<dbReference type="InterPro" id="IPR000182">
    <property type="entry name" value="GNAT_dom"/>
</dbReference>
<keyword evidence="3" id="KW-1185">Reference proteome</keyword>
<feature type="domain" description="N-acetyltransferase" evidence="1">
    <location>
        <begin position="124"/>
        <end position="271"/>
    </location>
</feature>
<evidence type="ECO:0000259" key="1">
    <source>
        <dbReference type="PROSITE" id="PS51186"/>
    </source>
</evidence>
<sequence>MISLKSPLKCLGHQTDLIFARFFGIVGQHADCISIQSPSNRGHYFGNYLIYLRPPQKGDLPVWSEQFETLVGPPEEVRHRMFCWDDPENAGEVQAFLDAGYILEDSIVMTAESLNEASPRAENVEIRPLQDTDEDWAALFRLQMTLKPEENDEGRYAEFKKAHLKMYREMQRQNLGHWYGAWMGGQLVSNMGLFVDDKLARYQQVGTHPDFRRLNLTRTLLKYAAEHALKIYGPRTLVIVADEHHFAKEVYRSAGFEPLEKQYALLKMPGK</sequence>